<gene>
    <name evidence="3" type="ORF">EDD29_3621</name>
</gene>
<evidence type="ECO:0000256" key="1">
    <source>
        <dbReference type="SAM" id="MobiDB-lite"/>
    </source>
</evidence>
<keyword evidence="2" id="KW-0472">Membrane</keyword>
<dbReference type="RefSeq" id="WP_148085996.1">
    <property type="nucleotide sequence ID" value="NZ_RJKE01000001.1"/>
</dbReference>
<accession>A0A3N1CXN3</accession>
<dbReference type="EMBL" id="RJKE01000001">
    <property type="protein sequence ID" value="ROO86060.1"/>
    <property type="molecule type" value="Genomic_DNA"/>
</dbReference>
<keyword evidence="4" id="KW-1185">Reference proteome</keyword>
<feature type="transmembrane region" description="Helical" evidence="2">
    <location>
        <begin position="12"/>
        <end position="31"/>
    </location>
</feature>
<comment type="caution">
    <text evidence="3">The sequence shown here is derived from an EMBL/GenBank/DDBJ whole genome shotgun (WGS) entry which is preliminary data.</text>
</comment>
<organism evidence="3 4">
    <name type="scientific">Actinocorallia herbida</name>
    <dbReference type="NCBI Taxonomy" id="58109"/>
    <lineage>
        <taxon>Bacteria</taxon>
        <taxon>Bacillati</taxon>
        <taxon>Actinomycetota</taxon>
        <taxon>Actinomycetes</taxon>
        <taxon>Streptosporangiales</taxon>
        <taxon>Thermomonosporaceae</taxon>
        <taxon>Actinocorallia</taxon>
    </lineage>
</organism>
<protein>
    <submittedName>
        <fullName evidence="3">Uncharacterized protein</fullName>
    </submittedName>
</protein>
<dbReference type="Proteomes" id="UP000272400">
    <property type="component" value="Unassembled WGS sequence"/>
</dbReference>
<reference evidence="3 4" key="1">
    <citation type="submission" date="2018-11" db="EMBL/GenBank/DDBJ databases">
        <title>Sequencing the genomes of 1000 actinobacteria strains.</title>
        <authorList>
            <person name="Klenk H.-P."/>
        </authorList>
    </citation>
    <scope>NUCLEOTIDE SEQUENCE [LARGE SCALE GENOMIC DNA]</scope>
    <source>
        <strain evidence="3 4">DSM 44254</strain>
    </source>
</reference>
<feature type="compositionally biased region" description="Pro residues" evidence="1">
    <location>
        <begin position="235"/>
        <end position="255"/>
    </location>
</feature>
<name>A0A3N1CXN3_9ACTN</name>
<evidence type="ECO:0000256" key="2">
    <source>
        <dbReference type="SAM" id="Phobius"/>
    </source>
</evidence>
<feature type="region of interest" description="Disordered" evidence="1">
    <location>
        <begin position="203"/>
        <end position="289"/>
    </location>
</feature>
<feature type="compositionally biased region" description="Low complexity" evidence="1">
    <location>
        <begin position="203"/>
        <end position="222"/>
    </location>
</feature>
<keyword evidence="2" id="KW-0812">Transmembrane</keyword>
<evidence type="ECO:0000313" key="3">
    <source>
        <dbReference type="EMBL" id="ROO86060.1"/>
    </source>
</evidence>
<keyword evidence="2" id="KW-1133">Transmembrane helix</keyword>
<evidence type="ECO:0000313" key="4">
    <source>
        <dbReference type="Proteomes" id="UP000272400"/>
    </source>
</evidence>
<sequence>MNGTTGGKALSAAVIAAVFAVSVAVVVFFVLKGRGSTTTSWALPGATLEDQDTVDGRSDGFNGTKKACVNLKNASANLPARMKSKKVGPKSVYDEDRCDGVASGGRNGVPGLLAQCAEGVVLRPGESCSVGVRLVAEGQPKGEIDFSTEVMCTSRKIEPCRLLRKDLNPTEDKPLALTIDQRAEFPMSDTAFELTTQQAELTATETAPLPELKPEPTVTGPGPETPPTPGVTDPPATPPTPEVTDSPPPPTPEVPGPSGEQGDPGDPNHPDDGGGSEPQEQPQEPAPAS</sequence>
<dbReference type="AlphaFoldDB" id="A0A3N1CXN3"/>
<proteinExistence type="predicted"/>
<dbReference type="OrthoDB" id="9878302at2"/>